<reference evidence="3 4" key="1">
    <citation type="submission" date="2021-01" db="EMBL/GenBank/DDBJ databases">
        <title>Whole genome shotgun sequence of Asanoa iriomotensis NBRC 100142.</title>
        <authorList>
            <person name="Komaki H."/>
            <person name="Tamura T."/>
        </authorList>
    </citation>
    <scope>NUCLEOTIDE SEQUENCE [LARGE SCALE GENOMIC DNA]</scope>
    <source>
        <strain evidence="3 4">NBRC 100142</strain>
    </source>
</reference>
<feature type="compositionally biased region" description="Gly residues" evidence="1">
    <location>
        <begin position="183"/>
        <end position="198"/>
    </location>
</feature>
<feature type="compositionally biased region" description="Low complexity" evidence="1">
    <location>
        <begin position="315"/>
        <end position="324"/>
    </location>
</feature>
<dbReference type="Proteomes" id="UP000624325">
    <property type="component" value="Unassembled WGS sequence"/>
</dbReference>
<keyword evidence="2" id="KW-1133">Transmembrane helix</keyword>
<keyword evidence="2" id="KW-0812">Transmembrane</keyword>
<gene>
    <name evidence="3" type="ORF">Air01nite_67150</name>
</gene>
<dbReference type="RefSeq" id="WP_239091153.1">
    <property type="nucleotide sequence ID" value="NZ_BAAALU010000014.1"/>
</dbReference>
<dbReference type="EMBL" id="BONC01000072">
    <property type="protein sequence ID" value="GIF60620.1"/>
    <property type="molecule type" value="Genomic_DNA"/>
</dbReference>
<sequence length="341" mass="34372">MTTQPEAGSNEQTSASQITKPWRELIALVLVGANAVLLFVGLIDLLVPYSANVGFSSRAGGSFFDFVGIEAIVLPLLAVLLATHFKPPVPRAKLVTQVALAEYAVSAVFGVIALLAWLFGSLVDGEVRAAFTGLLVRVAYVGIFAAAGFLIFKIWRTLYYVPRPKPQPGVYGAPAGYPPAGPGPMGQGQGQGQPGQPGYGAPYGQPGYPPPPAYPGAAPGLGGPVSPGGQPPAGPGAAPGQPGAFPPGGPTASAEPATWPPVPGATGSPQATQTIAAPAAPPAPTSPATAGDTRLDSPTAPIPTPEDERTQVINPASQQPSAGSAPPPTAEGDEPTRPDVR</sequence>
<feature type="compositionally biased region" description="Low complexity" evidence="1">
    <location>
        <begin position="268"/>
        <end position="278"/>
    </location>
</feature>
<feature type="region of interest" description="Disordered" evidence="1">
    <location>
        <begin position="172"/>
        <end position="341"/>
    </location>
</feature>
<keyword evidence="2" id="KW-0472">Membrane</keyword>
<feature type="transmembrane region" description="Helical" evidence="2">
    <location>
        <begin position="63"/>
        <end position="82"/>
    </location>
</feature>
<evidence type="ECO:0000313" key="3">
    <source>
        <dbReference type="EMBL" id="GIF60620.1"/>
    </source>
</evidence>
<feature type="transmembrane region" description="Helical" evidence="2">
    <location>
        <begin position="94"/>
        <end position="119"/>
    </location>
</feature>
<organism evidence="3 4">
    <name type="scientific">Asanoa iriomotensis</name>
    <dbReference type="NCBI Taxonomy" id="234613"/>
    <lineage>
        <taxon>Bacteria</taxon>
        <taxon>Bacillati</taxon>
        <taxon>Actinomycetota</taxon>
        <taxon>Actinomycetes</taxon>
        <taxon>Micromonosporales</taxon>
        <taxon>Micromonosporaceae</taxon>
        <taxon>Asanoa</taxon>
    </lineage>
</organism>
<comment type="caution">
    <text evidence="3">The sequence shown here is derived from an EMBL/GenBank/DDBJ whole genome shotgun (WGS) entry which is preliminary data.</text>
</comment>
<feature type="transmembrane region" description="Helical" evidence="2">
    <location>
        <begin position="25"/>
        <end position="43"/>
    </location>
</feature>
<evidence type="ECO:0000313" key="4">
    <source>
        <dbReference type="Proteomes" id="UP000624325"/>
    </source>
</evidence>
<proteinExistence type="predicted"/>
<name>A0ABQ4CCX1_9ACTN</name>
<evidence type="ECO:0000256" key="1">
    <source>
        <dbReference type="SAM" id="MobiDB-lite"/>
    </source>
</evidence>
<keyword evidence="4" id="KW-1185">Reference proteome</keyword>
<accession>A0ABQ4CCX1</accession>
<evidence type="ECO:0000256" key="2">
    <source>
        <dbReference type="SAM" id="Phobius"/>
    </source>
</evidence>
<feature type="transmembrane region" description="Helical" evidence="2">
    <location>
        <begin position="131"/>
        <end position="155"/>
    </location>
</feature>
<protein>
    <submittedName>
        <fullName evidence="3">Uncharacterized protein</fullName>
    </submittedName>
</protein>